<feature type="compositionally biased region" description="Low complexity" evidence="2">
    <location>
        <begin position="853"/>
        <end position="862"/>
    </location>
</feature>
<dbReference type="KEGG" id="egl:EGR_09169"/>
<feature type="region of interest" description="Disordered" evidence="2">
    <location>
        <begin position="461"/>
        <end position="524"/>
    </location>
</feature>
<feature type="region of interest" description="Disordered" evidence="2">
    <location>
        <begin position="1779"/>
        <end position="1799"/>
    </location>
</feature>
<feature type="region of interest" description="Disordered" evidence="2">
    <location>
        <begin position="787"/>
        <end position="866"/>
    </location>
</feature>
<comment type="caution">
    <text evidence="4">The sequence shown here is derived from an EMBL/GenBank/DDBJ whole genome shotgun (WGS) entry which is preliminary data.</text>
</comment>
<feature type="region of interest" description="Disordered" evidence="2">
    <location>
        <begin position="540"/>
        <end position="587"/>
    </location>
</feature>
<keyword evidence="1" id="KW-0945">Host-virus interaction</keyword>
<feature type="compositionally biased region" description="Low complexity" evidence="2">
    <location>
        <begin position="1269"/>
        <end position="1285"/>
    </location>
</feature>
<feature type="compositionally biased region" description="Pro residues" evidence="2">
    <location>
        <begin position="1741"/>
        <end position="1751"/>
    </location>
</feature>
<dbReference type="GeneID" id="36344884"/>
<feature type="region of interest" description="Disordered" evidence="2">
    <location>
        <begin position="1496"/>
        <end position="1609"/>
    </location>
</feature>
<feature type="compositionally biased region" description="Low complexity" evidence="2">
    <location>
        <begin position="962"/>
        <end position="978"/>
    </location>
</feature>
<feature type="compositionally biased region" description="Low complexity" evidence="2">
    <location>
        <begin position="1650"/>
        <end position="1666"/>
    </location>
</feature>
<sequence length="1886" mass="200686">MHTAVQITRIAIIDLRLHPITAVEESTSFFKVTFDAESIRGMVVCVFVVYVGILVMAEKAVAPVPCLRSHDLSRFQPPAKDQVPGDEEILRLVQQMPTLLYPYEEMEAAEGEAATAVATKGVGCKSFRLVVPPDVDPASVASLEPSWFVNIVVTITDRNGCVIYHEAHFPKNPSLREGIKNFVDVRWGDFVHPPDADIWTFAEADRWRAVRLAASQSPPPPLTTTENGNGGGSSNGGSRGQRRRRRVSSGGGASQPQQQVVSTTSRLSPDIADSATEGALLRRFVLSPLYRARWGGLDDVFYFRTISLPFLRNQGGSDGSLDDKTMVSITTESTNVFSPTSSFENLLLLSYHCILGKVPEDALSEAVGTGETTVFDTVTLRVAQKPTDLALLKSTIAPTAFPVSATTAISSASPIEHLARVFCFDNLLLARSEGGGDAKFWSVSQSREFYHHHHSSCYRQQEDRSTDAYRFSEPPKTQQASLPAGSRPASYSSAHLAPVDIDWIDQSQPPGHPHQQRQQQPHYSGMPQVTSTVVRAPATALPASSQKEGTITTKDFQQRFRGPTSTSETPESPSPTRPPEVNKATSQHDRISIFLSLLLPEAIREIKEAVSAEPDMVAQRVRAIVTRHLGPEILSKFFSNPQQPSATTTNAAAPPPFLPPPPIPTSSTSSAAVTSSPVATARRAAIVPSEAGCCGNTRVDGNGRVASTTAAVLSASSQLSVAPLLLKESPTGLLPPLQSKRPSLVQELSVTSDIDPPPPPVFCSSTPGRKDLSPLCSVSCGPKPRTVVMAPTPSAQTSGTTTPASFDSMAGSSPWMAVTRGSQQAAPSLPPSSKSLPLSVEPASSLRKHTTASSSSSSSNSSQEVHSTAGVLESLLMGGYVAPDSRLRRISGSSVATTITTATISNLVRHRNASEATLVTTGGGVSECRQVLSSSGPSSTCCQAPKVSSSFSFDGEEWPMVTSTVSGSSSSNSPTTGNRAGALNSTPQLLMSPNSSSSCSSLAHLLRHGCPPASVTSVNSAITTAVTTAPTTTTVTAAAASEPLSSPILPTACAARASRLAASAAATVGMPKTAPSRPLDCPLSIIIDPQPSSGVKSATHLPPSFPNNNSISNPQRQSNPSGGSSGGIARKTNIRDTSEDEDAALANSSLCRLLQGPDPRWETVTAEVDATAQEDAPVAPPPPPPSFFELPSDVLVVSSGGSGGEVRRTRYDSCPMALRQPLSVPAPSQVGVASVPPPQSVTSPTATSVVAKGSSGECVVVGSGANGGSCCRGSSSSAPPSAVNAMDASSSSPINIERNRRAAAAAAAQIAEEAEHQRRQRPSSRHLLERQRLLFQQNVGQVTTYGSGSHSLLEPTLSHHHQQRRQQQQTPLNCGFISSGGDVLSTSSGASCCHIQAMGGEGFCELDAALLTTNPVAPAAQAQSLVSQRTPLEDFSRRMKEIAPNVRVSPTGYHHHFPVPSLYSPDHQQQPQMSQVQPVYEYSGGHLAPVNYEYQDHQQTASSSQGLLTGTSPQYENPALGPPPPYSSHLPSIQPKFLSHHHNLQQHPHSHHPHQYQHHQQQQQLQRQNQQSYYHAQSHPHHQQQQQLLYHQQRSSVPQPPSPQVLCGSEAYASSPSMAYFDPQFSFQQQHQMLMQQPPPPPSRPPNYPSPLSLALQQSQPLPHSQVKASLREKVTSRCQAENVDIMATGSSPPPPPPLSASIAPHSTGSAAPAVIGQKRPHPSDGLNSGIGNGGNEYFYGPPPPHPPSPPHYHQTFEQVSSEMDLPFLDDSTYGSYELSQQQAPLPTQPPSPSQQRFAERQSSMLFEEQQYAPVCDCNSIASTSAITAANDTTDSSNKVNEDIQLTADIVNDVLESCADVRLGYHRILNCGPGATWKANSFTAGQ</sequence>
<evidence type="ECO:0000256" key="1">
    <source>
        <dbReference type="ARBA" id="ARBA00022581"/>
    </source>
</evidence>
<feature type="region of interest" description="Disordered" evidence="2">
    <location>
        <begin position="637"/>
        <end position="675"/>
    </location>
</feature>
<feature type="compositionally biased region" description="Low complexity" evidence="2">
    <location>
        <begin position="1558"/>
        <end position="1597"/>
    </location>
</feature>
<evidence type="ECO:0000256" key="2">
    <source>
        <dbReference type="SAM" id="MobiDB-lite"/>
    </source>
</evidence>
<feature type="region of interest" description="Disordered" evidence="2">
    <location>
        <begin position="212"/>
        <end position="268"/>
    </location>
</feature>
<protein>
    <submittedName>
        <fullName evidence="4">Uncharacterized protein</fullName>
    </submittedName>
</protein>
<feature type="compositionally biased region" description="Polar residues" evidence="2">
    <location>
        <begin position="1497"/>
        <end position="1515"/>
    </location>
</feature>
<feature type="compositionally biased region" description="Pro residues" evidence="2">
    <location>
        <begin position="653"/>
        <end position="664"/>
    </location>
</feature>
<feature type="compositionally biased region" description="Pro residues" evidence="2">
    <location>
        <begin position="1637"/>
        <end position="1649"/>
    </location>
</feature>
<keyword evidence="3" id="KW-1133">Transmembrane helix</keyword>
<organism evidence="4 5">
    <name type="scientific">Echinococcus granulosus</name>
    <name type="common">Hydatid tapeworm</name>
    <dbReference type="NCBI Taxonomy" id="6210"/>
    <lineage>
        <taxon>Eukaryota</taxon>
        <taxon>Metazoa</taxon>
        <taxon>Spiralia</taxon>
        <taxon>Lophotrochozoa</taxon>
        <taxon>Platyhelminthes</taxon>
        <taxon>Cestoda</taxon>
        <taxon>Eucestoda</taxon>
        <taxon>Cyclophyllidea</taxon>
        <taxon>Taeniidae</taxon>
        <taxon>Echinococcus</taxon>
        <taxon>Echinococcus granulosus group</taxon>
    </lineage>
</organism>
<feature type="compositionally biased region" description="Polar residues" evidence="2">
    <location>
        <begin position="542"/>
        <end position="555"/>
    </location>
</feature>
<dbReference type="STRING" id="6210.W6U4C5"/>
<dbReference type="CTD" id="36344884"/>
<evidence type="ECO:0000313" key="4">
    <source>
        <dbReference type="EMBL" id="EUB55965.1"/>
    </source>
</evidence>
<dbReference type="Proteomes" id="UP000019149">
    <property type="component" value="Unassembled WGS sequence"/>
</dbReference>
<feature type="region of interest" description="Disordered" evidence="2">
    <location>
        <begin position="1081"/>
        <end position="1131"/>
    </location>
</feature>
<evidence type="ECO:0000313" key="5">
    <source>
        <dbReference type="Proteomes" id="UP000019149"/>
    </source>
</evidence>
<feature type="compositionally biased region" description="Gly residues" evidence="2">
    <location>
        <begin position="228"/>
        <end position="239"/>
    </location>
</feature>
<feature type="compositionally biased region" description="Low complexity" evidence="2">
    <location>
        <begin position="665"/>
        <end position="675"/>
    </location>
</feature>
<feature type="compositionally biased region" description="Polar residues" evidence="2">
    <location>
        <begin position="793"/>
        <end position="805"/>
    </location>
</feature>
<reference evidence="4 5" key="1">
    <citation type="journal article" date="2013" name="Nat. Genet.">
        <title>The genome of the hydatid tapeworm Echinococcus granulosus.</title>
        <authorList>
            <person name="Zheng H."/>
            <person name="Zhang W."/>
            <person name="Zhang L."/>
            <person name="Zhang Z."/>
            <person name="Li J."/>
            <person name="Lu G."/>
            <person name="Zhu Y."/>
            <person name="Wang Y."/>
            <person name="Huang Y."/>
            <person name="Liu J."/>
            <person name="Kang H."/>
            <person name="Chen J."/>
            <person name="Wang L."/>
            <person name="Chen A."/>
            <person name="Yu S."/>
            <person name="Gao Z."/>
            <person name="Jin L."/>
            <person name="Gu W."/>
            <person name="Wang Z."/>
            <person name="Zhao L."/>
            <person name="Shi B."/>
            <person name="Wen H."/>
            <person name="Lin R."/>
            <person name="Jones M.K."/>
            <person name="Brejova B."/>
            <person name="Vinar T."/>
            <person name="Zhao G."/>
            <person name="McManus D.P."/>
            <person name="Chen Z."/>
            <person name="Zhou Y."/>
            <person name="Wang S."/>
        </authorList>
    </citation>
    <scope>NUCLEOTIDE SEQUENCE [LARGE SCALE GENOMIC DNA]</scope>
</reference>
<feature type="region of interest" description="Disordered" evidence="2">
    <location>
        <begin position="1449"/>
        <end position="1476"/>
    </location>
</feature>
<dbReference type="RefSeq" id="XP_024347161.1">
    <property type="nucleotide sequence ID" value="XM_024498418.1"/>
</dbReference>
<keyword evidence="3" id="KW-0812">Transmembrane</keyword>
<dbReference type="OMA" id="PVDIDWI"/>
<gene>
    <name evidence="4" type="ORF">EGR_09169</name>
</gene>
<evidence type="ECO:0000256" key="3">
    <source>
        <dbReference type="SAM" id="Phobius"/>
    </source>
</evidence>
<feature type="region of interest" description="Disordered" evidence="2">
    <location>
        <begin position="1631"/>
        <end position="1755"/>
    </location>
</feature>
<dbReference type="EMBL" id="APAU02000135">
    <property type="protein sequence ID" value="EUB55965.1"/>
    <property type="molecule type" value="Genomic_DNA"/>
</dbReference>
<feature type="compositionally biased region" description="Low complexity" evidence="2">
    <location>
        <begin position="254"/>
        <end position="265"/>
    </location>
</feature>
<feature type="region of interest" description="Disordered" evidence="2">
    <location>
        <begin position="962"/>
        <end position="985"/>
    </location>
</feature>
<feature type="transmembrane region" description="Helical" evidence="3">
    <location>
        <begin position="39"/>
        <end position="57"/>
    </location>
</feature>
<name>W6U4C5_ECHGR</name>
<keyword evidence="5" id="KW-1185">Reference proteome</keyword>
<feature type="compositionally biased region" description="Basic residues" evidence="2">
    <location>
        <begin position="1538"/>
        <end position="1557"/>
    </location>
</feature>
<keyword evidence="3" id="KW-0472">Membrane</keyword>
<dbReference type="OrthoDB" id="6259411at2759"/>
<feature type="region of interest" description="Disordered" evidence="2">
    <location>
        <begin position="1269"/>
        <end position="1294"/>
    </location>
</feature>
<proteinExistence type="predicted"/>
<dbReference type="PANTHER" id="PTHR13037:SF24">
    <property type="entry name" value="POLYCOMB PROTEIN PCL-RELATED"/>
    <property type="match status" value="1"/>
</dbReference>
<dbReference type="PANTHER" id="PTHR13037">
    <property type="entry name" value="FORMIN"/>
    <property type="match status" value="1"/>
</dbReference>
<accession>W6U4C5</accession>